<evidence type="ECO:0000313" key="9">
    <source>
        <dbReference type="EMBL" id="KAJ3491244.1"/>
    </source>
</evidence>
<feature type="compositionally biased region" description="Acidic residues" evidence="5">
    <location>
        <begin position="189"/>
        <end position="201"/>
    </location>
</feature>
<keyword evidence="10" id="KW-1185">Reference proteome</keyword>
<evidence type="ECO:0000256" key="5">
    <source>
        <dbReference type="SAM" id="MobiDB-lite"/>
    </source>
</evidence>
<organism evidence="9 10">
    <name type="scientific">Meripilus lineatus</name>
    <dbReference type="NCBI Taxonomy" id="2056292"/>
    <lineage>
        <taxon>Eukaryota</taxon>
        <taxon>Fungi</taxon>
        <taxon>Dikarya</taxon>
        <taxon>Basidiomycota</taxon>
        <taxon>Agaricomycotina</taxon>
        <taxon>Agaricomycetes</taxon>
        <taxon>Polyporales</taxon>
        <taxon>Meripilaceae</taxon>
        <taxon>Meripilus</taxon>
    </lineage>
</organism>
<reference evidence="9" key="1">
    <citation type="submission" date="2022-07" db="EMBL/GenBank/DDBJ databases">
        <title>Genome Sequence of Physisporinus lineatus.</title>
        <authorList>
            <person name="Buettner E."/>
        </authorList>
    </citation>
    <scope>NUCLEOTIDE SEQUENCE</scope>
    <source>
        <strain evidence="9">VT162</strain>
    </source>
</reference>
<sequence>MEGQSQAINIPSRANIHTGDPANFVGSPEPFSGSVPSLSSTPRVRQFPQYGNTPTSNRPGFPRTTSIPHSNRSRNSISATVSDVTQGLFGMGNRERGREREWSVFGQLMVGDDDARGYTSASPRSRGGERRRNAASPSRSRTSRSPAADRRSTYLEDSIHSSGAEPHLSASWNDRSLLTSSTAPNGSMIEEETEDDSDTEYEPTIRAPSSSLGWIPFSASLPTLTPLQRNILKCSVAYFLGSLFTFSPYLSNLLADLTNYGGGDTSPSPVGHIVATVTVYYNPAKTLGAMLEANTFCSMGLLFASFVSLSSMAMYWFFEVQDGLEWLADTLVILWIGLSMSTIAWTKLWMGKPTFNAGKQRDFQTIVKEGGVDMLLEVALIVFIGAIITNIVCYTLWPQRATRNLHDTMTKTLDSFSTVLNLITQTFLLEEPVRQPSHEKIQRAVESHQASFTALKKSLMEAQSERWFGGPSKPSEETRTRMTSGEAYEDAIDSLNRLGQHLNGLRGGISLQYELIKANRDGKLVLRNRSQASPVLERQDSAGATVDEDVMMLQVAADMFGDIVDDLGPPLKALSMTCCAALRRLKEAFVLPARSRGREPLEVEEFRDLADTLERALYTFESTSNHAILRLYQTGTGSAGPSHASIHSVDTNEVTTEEDSEGIFLVYFFIFTLQEFARELVALIDAMGRICSIKKAEADAQPWWSKFLHPVRYFRARMKRPTISSARRVSALPRRISAYFMPGHAPRDVLFPKVRPHAPNTIQTPGKQDLSFFGRVGHTMWAIGDRLKESDAKHAIKTGAATAILAAPAFFDATRPIFTEYRGEWALISFFVVISPTIGATNFMGLHRVLGTLLGVVTAVIAWSAFPENPYILPIFGWFFSIPCFYYVVATPQYAVSARFVLLAYNLTCLFCYNLRDESVSVVDVAFRRFVAVTVGVVWAAVVSRFWWPTEARRELSKALGTFCLNIGWLYSRLVAFNSFANEDPGIALIQEDPHSLEGTSLLARSTNPHLNESIVEFMNMCARFHFSLNVAPIRSTDTAHAYLHFCIHRELHLQIKLIELQGLLAQTQHEPRLKGPFPVALYRSMLTSLQTILDKLHSMRCVTSREEWHTTVRKEFLIPVHKERKEMVGNVILYFSTLAAAFRLKAPLPPYLPPAEDSRQRLVEAIRRLDVVKNRDIKGSRQLLFFAYALTMRGVIRELDYLGHTLQEAFGVIGGSMDVFEGLFREAAEGNV</sequence>
<dbReference type="GO" id="GO:0016020">
    <property type="term" value="C:membrane"/>
    <property type="evidence" value="ECO:0007669"/>
    <property type="project" value="UniProtKB-SubCell"/>
</dbReference>
<feature type="transmembrane region" description="Helical" evidence="6">
    <location>
        <begin position="896"/>
        <end position="916"/>
    </location>
</feature>
<feature type="compositionally biased region" description="Low complexity" evidence="5">
    <location>
        <begin position="134"/>
        <end position="146"/>
    </location>
</feature>
<feature type="region of interest" description="Disordered" evidence="5">
    <location>
        <begin position="113"/>
        <end position="207"/>
    </location>
</feature>
<keyword evidence="4 6" id="KW-0472">Membrane</keyword>
<dbReference type="AlphaFoldDB" id="A0AAD5VBJ8"/>
<dbReference type="Pfam" id="PF13515">
    <property type="entry name" value="FUSC_2"/>
    <property type="match status" value="1"/>
</dbReference>
<feature type="transmembrane region" description="Helical" evidence="6">
    <location>
        <begin position="371"/>
        <end position="397"/>
    </location>
</feature>
<dbReference type="InterPro" id="IPR049453">
    <property type="entry name" value="Memb_transporter_dom"/>
</dbReference>
<accession>A0AAD5VBJ8</accession>
<dbReference type="PRINTS" id="PR02047">
    <property type="entry name" value="BREFELDNASP4"/>
</dbReference>
<evidence type="ECO:0000256" key="2">
    <source>
        <dbReference type="ARBA" id="ARBA00022692"/>
    </source>
</evidence>
<keyword evidence="3 6" id="KW-1133">Transmembrane helix</keyword>
<evidence type="ECO:0000256" key="6">
    <source>
        <dbReference type="SAM" id="Phobius"/>
    </source>
</evidence>
<evidence type="ECO:0008006" key="11">
    <source>
        <dbReference type="Google" id="ProtNLM"/>
    </source>
</evidence>
<feature type="compositionally biased region" description="Basic and acidic residues" evidence="5">
    <location>
        <begin position="147"/>
        <end position="159"/>
    </location>
</feature>
<feature type="transmembrane region" description="Helical" evidence="6">
    <location>
        <begin position="849"/>
        <end position="866"/>
    </location>
</feature>
<gene>
    <name evidence="9" type="ORF">NLI96_g871</name>
</gene>
<dbReference type="PANTHER" id="PTHR47804:SF1">
    <property type="entry name" value="DUF2421 DOMAIN-CONTAINING PROTEIN"/>
    <property type="match status" value="1"/>
</dbReference>
<dbReference type="EMBL" id="JANAWD010000015">
    <property type="protein sequence ID" value="KAJ3491244.1"/>
    <property type="molecule type" value="Genomic_DNA"/>
</dbReference>
<feature type="transmembrane region" description="Helical" evidence="6">
    <location>
        <begin position="330"/>
        <end position="350"/>
    </location>
</feature>
<keyword evidence="2 6" id="KW-0812">Transmembrane</keyword>
<evidence type="ECO:0000259" key="7">
    <source>
        <dbReference type="Pfam" id="PF10334"/>
    </source>
</evidence>
<dbReference type="Proteomes" id="UP001212997">
    <property type="component" value="Unassembled WGS sequence"/>
</dbReference>
<evidence type="ECO:0000259" key="8">
    <source>
        <dbReference type="Pfam" id="PF13515"/>
    </source>
</evidence>
<evidence type="ECO:0000256" key="3">
    <source>
        <dbReference type="ARBA" id="ARBA00022989"/>
    </source>
</evidence>
<dbReference type="InterPro" id="IPR052430">
    <property type="entry name" value="IVT-Associated"/>
</dbReference>
<protein>
    <recommendedName>
        <fullName evidence="11">DUF2421 domain-containing protein</fullName>
    </recommendedName>
</protein>
<feature type="domain" description="DUF2421" evidence="7">
    <location>
        <begin position="1049"/>
        <end position="1154"/>
    </location>
</feature>
<feature type="compositionally biased region" description="Polar residues" evidence="5">
    <location>
        <begin position="34"/>
        <end position="81"/>
    </location>
</feature>
<feature type="region of interest" description="Disordered" evidence="5">
    <location>
        <begin position="1"/>
        <end position="81"/>
    </location>
</feature>
<dbReference type="PANTHER" id="PTHR47804">
    <property type="entry name" value="60S RIBOSOMAL PROTEIN L19"/>
    <property type="match status" value="1"/>
</dbReference>
<feature type="domain" description="Integral membrane bound transporter" evidence="8">
    <location>
        <begin position="818"/>
        <end position="943"/>
    </location>
</feature>
<comment type="subcellular location">
    <subcellularLocation>
        <location evidence="1">Membrane</location>
        <topology evidence="1">Multi-pass membrane protein</topology>
    </subcellularLocation>
</comment>
<name>A0AAD5VBJ8_9APHY</name>
<feature type="transmembrane region" description="Helical" evidence="6">
    <location>
        <begin position="872"/>
        <end position="889"/>
    </location>
</feature>
<evidence type="ECO:0000313" key="10">
    <source>
        <dbReference type="Proteomes" id="UP001212997"/>
    </source>
</evidence>
<evidence type="ECO:0000256" key="1">
    <source>
        <dbReference type="ARBA" id="ARBA00004141"/>
    </source>
</evidence>
<feature type="transmembrane region" description="Helical" evidence="6">
    <location>
        <begin position="928"/>
        <end position="948"/>
    </location>
</feature>
<proteinExistence type="predicted"/>
<dbReference type="InterPro" id="IPR023244">
    <property type="entry name" value="Brefeldin_A-sensitivity_4"/>
</dbReference>
<comment type="caution">
    <text evidence="9">The sequence shown here is derived from an EMBL/GenBank/DDBJ whole genome shotgun (WGS) entry which is preliminary data.</text>
</comment>
<evidence type="ECO:0000256" key="4">
    <source>
        <dbReference type="ARBA" id="ARBA00023136"/>
    </source>
</evidence>
<feature type="compositionally biased region" description="Polar residues" evidence="5">
    <location>
        <begin position="170"/>
        <end position="185"/>
    </location>
</feature>
<feature type="transmembrane region" description="Helical" evidence="6">
    <location>
        <begin position="295"/>
        <end position="318"/>
    </location>
</feature>
<dbReference type="InterPro" id="IPR018820">
    <property type="entry name" value="BRE4-related_DUF2421"/>
</dbReference>
<feature type="transmembrane region" description="Helical" evidence="6">
    <location>
        <begin position="825"/>
        <end position="844"/>
    </location>
</feature>
<dbReference type="Pfam" id="PF10334">
    <property type="entry name" value="BRE4"/>
    <property type="match status" value="1"/>
</dbReference>